<name>A0A497YKX9_9BACL</name>
<proteinExistence type="predicted"/>
<dbReference type="Proteomes" id="UP000280791">
    <property type="component" value="Unassembled WGS sequence"/>
</dbReference>
<dbReference type="OrthoDB" id="9812611at2"/>
<sequence>MKNLLIMHNQQAVTSSSNIAETFSKEHHNVIKAIETLKKDVVNFNAMFFETTEPDSYSRDRRIYLMNRDGFTLLAMGFTGSKALHFKLEYINAFNQMERRMMQQPKSQAELIAMMAQNNVEQERRLSLVEQEQRNTREILALTNTDWRNKVNAILNGIALKLGGGQYYSDIKNESYQLLEDRAGCSISIRLNNRKAKMALRGSSKSAINKTTALDIIAEDKKLIAVYITVVKELAVKYQLNIARHGLEEELEALSL</sequence>
<evidence type="ECO:0000313" key="2">
    <source>
        <dbReference type="Proteomes" id="UP000280791"/>
    </source>
</evidence>
<dbReference type="InterPro" id="IPR014054">
    <property type="entry name" value="Phage_regulatory_Rha"/>
</dbReference>
<keyword evidence="2" id="KW-1185">Reference proteome</keyword>
<dbReference type="AlphaFoldDB" id="A0A497YKX9"/>
<dbReference type="NCBIfam" id="TIGR02681">
    <property type="entry name" value="phage_pRha"/>
    <property type="match status" value="1"/>
</dbReference>
<dbReference type="RefSeq" id="WP_121297712.1">
    <property type="nucleotide sequence ID" value="NZ_QBEW01000043.1"/>
</dbReference>
<comment type="caution">
    <text evidence="1">The sequence shown here is derived from an EMBL/GenBank/DDBJ whole genome shotgun (WGS) entry which is preliminary data.</text>
</comment>
<accession>A0A497YKX9</accession>
<evidence type="ECO:0000313" key="1">
    <source>
        <dbReference type="EMBL" id="RLJ90161.1"/>
    </source>
</evidence>
<dbReference type="Pfam" id="PF09669">
    <property type="entry name" value="Phage_pRha"/>
    <property type="match status" value="1"/>
</dbReference>
<dbReference type="EMBL" id="RCCP01000001">
    <property type="protein sequence ID" value="RLJ90161.1"/>
    <property type="molecule type" value="Genomic_DNA"/>
</dbReference>
<gene>
    <name evidence="1" type="ORF">DFR62_0303</name>
</gene>
<organism evidence="1 2">
    <name type="scientific">Planococcus citreus</name>
    <dbReference type="NCBI Taxonomy" id="1373"/>
    <lineage>
        <taxon>Bacteria</taxon>
        <taxon>Bacillati</taxon>
        <taxon>Bacillota</taxon>
        <taxon>Bacilli</taxon>
        <taxon>Bacillales</taxon>
        <taxon>Caryophanaceae</taxon>
        <taxon>Planococcus</taxon>
    </lineage>
</organism>
<protein>
    <submittedName>
        <fullName evidence="1">Rha family phage regulatory protein</fullName>
    </submittedName>
</protein>
<reference evidence="1 2" key="1">
    <citation type="submission" date="2018-10" db="EMBL/GenBank/DDBJ databases">
        <title>Genomic Encyclopedia of Type Strains, Phase IV (KMG-IV): sequencing the most valuable type-strain genomes for metagenomic binning, comparative biology and taxonomic classification.</title>
        <authorList>
            <person name="Goeker M."/>
        </authorList>
    </citation>
    <scope>NUCLEOTIDE SEQUENCE [LARGE SCALE GENOMIC DNA]</scope>
    <source>
        <strain evidence="1 2">DSM 20549</strain>
    </source>
</reference>